<name>A0ABP0LPR8_9DINO</name>
<dbReference type="EMBL" id="CAXAMN010013224">
    <property type="protein sequence ID" value="CAK9040175.1"/>
    <property type="molecule type" value="Genomic_DNA"/>
</dbReference>
<sequence length="182" mass="20668">MKWSGAGAPCLVLLTVSLVEVSHSIAIQSYAEQLKEAQAAEVQSDRFYAEVALAQEADERHLAELAAPQVSVSTALAMLRGVLADGKARVAKLNKQEEESKELFQKQERSHQEKVTKIRASFQAKKISKEFLDSELKEETRIWSYWSKVREHEHRQFLAALRIQHATMRKVSNMLKRAESPH</sequence>
<reference evidence="2 4" key="1">
    <citation type="submission" date="2024-02" db="EMBL/GenBank/DDBJ databases">
        <authorList>
            <person name="Chen Y."/>
            <person name="Shah S."/>
            <person name="Dougan E. K."/>
            <person name="Thang M."/>
            <person name="Chan C."/>
        </authorList>
    </citation>
    <scope>NUCLEOTIDE SEQUENCE [LARGE SCALE GENOMIC DNA]</scope>
</reference>
<evidence type="ECO:0000313" key="3">
    <source>
        <dbReference type="EMBL" id="CAK9042330.1"/>
    </source>
</evidence>
<dbReference type="Proteomes" id="UP001642484">
    <property type="component" value="Unassembled WGS sequence"/>
</dbReference>
<evidence type="ECO:0000313" key="2">
    <source>
        <dbReference type="EMBL" id="CAK9040175.1"/>
    </source>
</evidence>
<dbReference type="EMBL" id="CAXAMN010014025">
    <property type="protein sequence ID" value="CAK9042330.1"/>
    <property type="molecule type" value="Genomic_DNA"/>
</dbReference>
<keyword evidence="1" id="KW-0732">Signal</keyword>
<proteinExistence type="predicted"/>
<evidence type="ECO:0000256" key="1">
    <source>
        <dbReference type="SAM" id="SignalP"/>
    </source>
</evidence>
<keyword evidence="4" id="KW-1185">Reference proteome</keyword>
<accession>A0ABP0LPR8</accession>
<evidence type="ECO:0000313" key="4">
    <source>
        <dbReference type="Proteomes" id="UP001642484"/>
    </source>
</evidence>
<organism evidence="2 4">
    <name type="scientific">Durusdinium trenchii</name>
    <dbReference type="NCBI Taxonomy" id="1381693"/>
    <lineage>
        <taxon>Eukaryota</taxon>
        <taxon>Sar</taxon>
        <taxon>Alveolata</taxon>
        <taxon>Dinophyceae</taxon>
        <taxon>Suessiales</taxon>
        <taxon>Symbiodiniaceae</taxon>
        <taxon>Durusdinium</taxon>
    </lineage>
</organism>
<feature type="chain" id="PRO_5045029285" evidence="1">
    <location>
        <begin position="25"/>
        <end position="182"/>
    </location>
</feature>
<gene>
    <name evidence="2" type="ORF">CCMP2556_LOCUS21672</name>
    <name evidence="3" type="ORF">CCMP2556_LOCUS22548</name>
</gene>
<protein>
    <submittedName>
        <fullName evidence="2">Uncharacterized protein</fullName>
    </submittedName>
</protein>
<comment type="caution">
    <text evidence="2">The sequence shown here is derived from an EMBL/GenBank/DDBJ whole genome shotgun (WGS) entry which is preliminary data.</text>
</comment>
<feature type="signal peptide" evidence="1">
    <location>
        <begin position="1"/>
        <end position="24"/>
    </location>
</feature>